<evidence type="ECO:0000313" key="1">
    <source>
        <dbReference type="EMBL" id="KAF0751938.1"/>
    </source>
</evidence>
<protein>
    <submittedName>
        <fullName evidence="1">Uncharacterized protein</fullName>
    </submittedName>
</protein>
<sequence length="76" mass="8773">MQITNDIFYTKINGISFVVEKWSTTVCLHYRQLLLDDNGTAEASEQVVMFVIEEGLKHLADASIWYMDGNFSLVRR</sequence>
<dbReference type="EMBL" id="VUJU01005205">
    <property type="protein sequence ID" value="KAF0751938.1"/>
    <property type="molecule type" value="Genomic_DNA"/>
</dbReference>
<organism evidence="1 2">
    <name type="scientific">Aphis craccivora</name>
    <name type="common">Cowpea aphid</name>
    <dbReference type="NCBI Taxonomy" id="307492"/>
    <lineage>
        <taxon>Eukaryota</taxon>
        <taxon>Metazoa</taxon>
        <taxon>Ecdysozoa</taxon>
        <taxon>Arthropoda</taxon>
        <taxon>Hexapoda</taxon>
        <taxon>Insecta</taxon>
        <taxon>Pterygota</taxon>
        <taxon>Neoptera</taxon>
        <taxon>Paraneoptera</taxon>
        <taxon>Hemiptera</taxon>
        <taxon>Sternorrhyncha</taxon>
        <taxon>Aphidomorpha</taxon>
        <taxon>Aphidoidea</taxon>
        <taxon>Aphididae</taxon>
        <taxon>Aphidini</taxon>
        <taxon>Aphis</taxon>
        <taxon>Aphis</taxon>
    </lineage>
</organism>
<evidence type="ECO:0000313" key="2">
    <source>
        <dbReference type="Proteomes" id="UP000478052"/>
    </source>
</evidence>
<reference evidence="1 2" key="1">
    <citation type="submission" date="2019-08" db="EMBL/GenBank/DDBJ databases">
        <title>Whole genome of Aphis craccivora.</title>
        <authorList>
            <person name="Voronova N.V."/>
            <person name="Shulinski R.S."/>
            <person name="Bandarenka Y.V."/>
            <person name="Zhorov D.G."/>
            <person name="Warner D."/>
        </authorList>
    </citation>
    <scope>NUCLEOTIDE SEQUENCE [LARGE SCALE GENOMIC DNA]</scope>
    <source>
        <strain evidence="1">180601</strain>
        <tissue evidence="1">Whole Body</tissue>
    </source>
</reference>
<keyword evidence="2" id="KW-1185">Reference proteome</keyword>
<dbReference type="Proteomes" id="UP000478052">
    <property type="component" value="Unassembled WGS sequence"/>
</dbReference>
<proteinExistence type="predicted"/>
<comment type="caution">
    <text evidence="1">The sequence shown here is derived from an EMBL/GenBank/DDBJ whole genome shotgun (WGS) entry which is preliminary data.</text>
</comment>
<name>A0A6G0YAA8_APHCR</name>
<accession>A0A6G0YAA8</accession>
<dbReference type="AlphaFoldDB" id="A0A6G0YAA8"/>
<gene>
    <name evidence="1" type="ORF">FWK35_00029242</name>
</gene>